<proteinExistence type="predicted"/>
<evidence type="ECO:0000256" key="1">
    <source>
        <dbReference type="SAM" id="SignalP"/>
    </source>
</evidence>
<gene>
    <name evidence="2" type="ORF">SI7747_06008094</name>
    <name evidence="3" type="ORF">SI8410_06008737</name>
</gene>
<keyword evidence="1" id="KW-0732">Signal</keyword>
<feature type="chain" id="PRO_5045020036" evidence="1">
    <location>
        <begin position="23"/>
        <end position="380"/>
    </location>
</feature>
<organism evidence="3 4">
    <name type="scientific">Spirodela intermedia</name>
    <name type="common">Intermediate duckweed</name>
    <dbReference type="NCBI Taxonomy" id="51605"/>
    <lineage>
        <taxon>Eukaryota</taxon>
        <taxon>Viridiplantae</taxon>
        <taxon>Streptophyta</taxon>
        <taxon>Embryophyta</taxon>
        <taxon>Tracheophyta</taxon>
        <taxon>Spermatophyta</taxon>
        <taxon>Magnoliopsida</taxon>
        <taxon>Liliopsida</taxon>
        <taxon>Araceae</taxon>
        <taxon>Lemnoideae</taxon>
        <taxon>Spirodela</taxon>
    </lineage>
</organism>
<dbReference type="Proteomes" id="UP000663760">
    <property type="component" value="Chromosome 6"/>
</dbReference>
<dbReference type="EMBL" id="LR746269">
    <property type="protein sequence ID" value="CAA7398072.1"/>
    <property type="molecule type" value="Genomic_DNA"/>
</dbReference>
<keyword evidence="4" id="KW-1185">Reference proteome</keyword>
<feature type="signal peptide" evidence="1">
    <location>
        <begin position="1"/>
        <end position="22"/>
    </location>
</feature>
<evidence type="ECO:0000313" key="4">
    <source>
        <dbReference type="Proteomes" id="UP000663760"/>
    </source>
</evidence>
<reference evidence="3" key="1">
    <citation type="submission" date="2020-02" db="EMBL/GenBank/DDBJ databases">
        <authorList>
            <person name="Scholz U."/>
            <person name="Mascher M."/>
            <person name="Fiebig A."/>
        </authorList>
    </citation>
    <scope>NUCLEOTIDE SEQUENCE</scope>
</reference>
<name>A0A7I8KKU2_SPIIN</name>
<accession>A0A7I8KKU2</accession>
<dbReference type="EMBL" id="LR743593">
    <property type="protein sequence ID" value="CAA2622028.1"/>
    <property type="molecule type" value="Genomic_DNA"/>
</dbReference>
<sequence length="380" mass="38908">MLWSVDIWWVANLVMNLQMWQASEKDADVAVVVPHAAEDTGAWDADEKTDDLSQYGLEQYAAGAGAGDGAGAVVDPEDDAIETGEELGAVDVAGAGTEIGPGSAVATAEEAEKWNGVEDEVGTAYAVGVAELEVVIHSVVAVGVAQVDFAQPFAVAVVDAADVEDEEAVHEEKNGAEAEGSGFVVAPLAEPELVTVSMGAFAAAEFVHELVVPRFAVLVFGAADRLVRFGYGNGIAPGEEKVVADVLEVVSGDVADREPEDAAAPELDGIAHTLVDIAVELVADVLDAVSEDVAERAPENAAAPALDGIAHMLADTVVELAADNSHTVGTAADMGQIQGIADNTAGTADTAGTTAPVLEPAADLGLGLDQQELQLLQRDL</sequence>
<dbReference type="AlphaFoldDB" id="A0A7I8KKU2"/>
<evidence type="ECO:0000313" key="3">
    <source>
        <dbReference type="EMBL" id="CAA7398072.1"/>
    </source>
</evidence>
<evidence type="ECO:0000313" key="2">
    <source>
        <dbReference type="EMBL" id="CAA2622028.1"/>
    </source>
</evidence>
<protein>
    <submittedName>
        <fullName evidence="3">Uncharacterized protein</fullName>
    </submittedName>
</protein>